<organism evidence="4 5">
    <name type="scientific">Metabacillus rhizosphaerae</name>
    <dbReference type="NCBI Taxonomy" id="3117747"/>
    <lineage>
        <taxon>Bacteria</taxon>
        <taxon>Bacillati</taxon>
        <taxon>Bacillota</taxon>
        <taxon>Bacilli</taxon>
        <taxon>Bacillales</taxon>
        <taxon>Bacillaceae</taxon>
        <taxon>Metabacillus</taxon>
    </lineage>
</organism>
<proteinExistence type="predicted"/>
<keyword evidence="5" id="KW-1185">Reference proteome</keyword>
<evidence type="ECO:0000256" key="1">
    <source>
        <dbReference type="ARBA" id="ARBA00022679"/>
    </source>
</evidence>
<feature type="domain" description="N-acetyltransferase" evidence="3">
    <location>
        <begin position="3"/>
        <end position="141"/>
    </location>
</feature>
<reference evidence="4 5" key="1">
    <citation type="submission" date="2024-02" db="EMBL/GenBank/DDBJ databases">
        <title>Seven novel Bacillus-like species.</title>
        <authorList>
            <person name="Liu G."/>
        </authorList>
    </citation>
    <scope>NUCLEOTIDE SEQUENCE [LARGE SCALE GENOMIC DNA]</scope>
    <source>
        <strain evidence="4 5">FJAT-53654</strain>
    </source>
</reference>
<dbReference type="CDD" id="cd04301">
    <property type="entry name" value="NAT_SF"/>
    <property type="match status" value="1"/>
</dbReference>
<dbReference type="RefSeq" id="WP_338786354.1">
    <property type="nucleotide sequence ID" value="NZ_CP147403.1"/>
</dbReference>
<keyword evidence="2" id="KW-0012">Acyltransferase</keyword>
<sequence>MIKSVRLATIKDAEELSRLNQAFNGSARRIQSEIIQSMERSNELIAVAILNEKIVGFACAQSYESFCYRELQGEITEMYIEKTARRLGFATSLIKLLENNLLDRGVREIKILTNRTNSAAIKTYEKCNYVQDEVILFEKEF</sequence>
<gene>
    <name evidence="4" type="ORF">WCV66_17840</name>
</gene>
<evidence type="ECO:0000256" key="2">
    <source>
        <dbReference type="ARBA" id="ARBA00023315"/>
    </source>
</evidence>
<dbReference type="InterPro" id="IPR050832">
    <property type="entry name" value="Bact_Acetyltransf"/>
</dbReference>
<dbReference type="EMBL" id="CP147403">
    <property type="protein sequence ID" value="WXB87089.1"/>
    <property type="molecule type" value="Genomic_DNA"/>
</dbReference>
<keyword evidence="1" id="KW-0808">Transferase</keyword>
<dbReference type="Proteomes" id="UP001368328">
    <property type="component" value="Chromosome"/>
</dbReference>
<name>A0ABZ2MP74_9BACI</name>
<dbReference type="InterPro" id="IPR016181">
    <property type="entry name" value="Acyl_CoA_acyltransferase"/>
</dbReference>
<evidence type="ECO:0000259" key="3">
    <source>
        <dbReference type="PROSITE" id="PS51186"/>
    </source>
</evidence>
<accession>A0ABZ2MP74</accession>
<dbReference type="Gene3D" id="3.40.630.30">
    <property type="match status" value="1"/>
</dbReference>
<dbReference type="PROSITE" id="PS51186">
    <property type="entry name" value="GNAT"/>
    <property type="match status" value="1"/>
</dbReference>
<protein>
    <submittedName>
        <fullName evidence="4">GNAT family N-acetyltransferase</fullName>
    </submittedName>
</protein>
<dbReference type="SUPFAM" id="SSF55729">
    <property type="entry name" value="Acyl-CoA N-acyltransferases (Nat)"/>
    <property type="match status" value="1"/>
</dbReference>
<evidence type="ECO:0000313" key="4">
    <source>
        <dbReference type="EMBL" id="WXB87089.1"/>
    </source>
</evidence>
<dbReference type="PANTHER" id="PTHR43877">
    <property type="entry name" value="AMINOALKYLPHOSPHONATE N-ACETYLTRANSFERASE-RELATED-RELATED"/>
    <property type="match status" value="1"/>
</dbReference>
<evidence type="ECO:0000313" key="5">
    <source>
        <dbReference type="Proteomes" id="UP001368328"/>
    </source>
</evidence>
<dbReference type="InterPro" id="IPR000182">
    <property type="entry name" value="GNAT_dom"/>
</dbReference>
<dbReference type="PANTHER" id="PTHR43877:SF2">
    <property type="entry name" value="AMINOALKYLPHOSPHONATE N-ACETYLTRANSFERASE-RELATED"/>
    <property type="match status" value="1"/>
</dbReference>
<dbReference type="Pfam" id="PF00583">
    <property type="entry name" value="Acetyltransf_1"/>
    <property type="match status" value="1"/>
</dbReference>